<accession>W5MGK6</accession>
<dbReference type="InterPro" id="IPR001849">
    <property type="entry name" value="PH_domain"/>
</dbReference>
<dbReference type="GeneID" id="102690318"/>
<dbReference type="PANTHER" id="PTHR14309:SF7">
    <property type="entry name" value="PLECKSTRIN HOMOLOGY DOMAIN-CONTAINING FAMILY B MEMBER 1"/>
    <property type="match status" value="1"/>
</dbReference>
<dbReference type="HOGENOM" id="CLU_102020_1_0_1"/>
<dbReference type="STRING" id="7918.ENSLOCP00000007515"/>
<dbReference type="GO" id="GO:0045595">
    <property type="term" value="P:regulation of cell differentiation"/>
    <property type="evidence" value="ECO:0000318"/>
    <property type="project" value="GO_Central"/>
</dbReference>
<dbReference type="FunFam" id="2.30.29.30:FF:000073">
    <property type="entry name" value="Pleckstrin homology domain-containing family B member 2"/>
    <property type="match status" value="1"/>
</dbReference>
<dbReference type="PANTHER" id="PTHR14309">
    <property type="entry name" value="EXPRESSED PROTEIN"/>
    <property type="match status" value="1"/>
</dbReference>
<keyword evidence="5" id="KW-1185">Reference proteome</keyword>
<dbReference type="GeneTree" id="ENSGT00390000013989"/>
<reference evidence="4" key="2">
    <citation type="submission" date="2025-08" db="UniProtKB">
        <authorList>
            <consortium name="Ensembl"/>
        </authorList>
    </citation>
    <scope>IDENTIFICATION</scope>
</reference>
<organism evidence="4 5">
    <name type="scientific">Lepisosteus oculatus</name>
    <name type="common">Spotted gar</name>
    <dbReference type="NCBI Taxonomy" id="7918"/>
    <lineage>
        <taxon>Eukaryota</taxon>
        <taxon>Metazoa</taxon>
        <taxon>Chordata</taxon>
        <taxon>Craniata</taxon>
        <taxon>Vertebrata</taxon>
        <taxon>Euteleostomi</taxon>
        <taxon>Actinopterygii</taxon>
        <taxon>Neopterygii</taxon>
        <taxon>Holostei</taxon>
        <taxon>Semionotiformes</taxon>
        <taxon>Lepisosteidae</taxon>
        <taxon>Lepisosteus</taxon>
    </lineage>
</organism>
<reference evidence="4" key="3">
    <citation type="submission" date="2025-09" db="UniProtKB">
        <authorList>
            <consortium name="Ensembl"/>
        </authorList>
    </citation>
    <scope>IDENTIFICATION</scope>
</reference>
<evidence type="ECO:0000313" key="5">
    <source>
        <dbReference type="Proteomes" id="UP000018468"/>
    </source>
</evidence>
<evidence type="ECO:0000256" key="2">
    <source>
        <dbReference type="ARBA" id="ARBA00023136"/>
    </source>
</evidence>
<dbReference type="PROSITE" id="PS50003">
    <property type="entry name" value="PH_DOMAIN"/>
    <property type="match status" value="1"/>
</dbReference>
<dbReference type="Pfam" id="PF00169">
    <property type="entry name" value="PH"/>
    <property type="match status" value="1"/>
</dbReference>
<proteinExistence type="predicted"/>
<dbReference type="GO" id="GO:0016020">
    <property type="term" value="C:membrane"/>
    <property type="evidence" value="ECO:0000318"/>
    <property type="project" value="GO_Central"/>
</dbReference>
<protein>
    <submittedName>
        <fullName evidence="4">Pleckstrin homology domain containing B1</fullName>
    </submittedName>
</protein>
<dbReference type="OrthoDB" id="2157866at2759"/>
<dbReference type="InParanoid" id="W5MGK6"/>
<dbReference type="FunCoup" id="W5MGK6">
    <property type="interactions" value="1099"/>
</dbReference>
<dbReference type="RefSeq" id="XP_006627863.1">
    <property type="nucleotide sequence ID" value="XM_006627800.3"/>
</dbReference>
<evidence type="ECO:0000313" key="4">
    <source>
        <dbReference type="Ensembl" id="ENSLOCP00000007515.1"/>
    </source>
</evidence>
<dbReference type="Gene3D" id="2.30.29.30">
    <property type="entry name" value="Pleckstrin-homology domain (PH domain)/Phosphotyrosine-binding domain (PTB)"/>
    <property type="match status" value="1"/>
</dbReference>
<dbReference type="InterPro" id="IPR039680">
    <property type="entry name" value="PLEKHB1/2"/>
</dbReference>
<dbReference type="OMA" id="FLWMPFL"/>
<evidence type="ECO:0000259" key="3">
    <source>
        <dbReference type="PROSITE" id="PS50003"/>
    </source>
</evidence>
<dbReference type="KEGG" id="loc:102690318"/>
<name>W5MGK6_LEPOC</name>
<dbReference type="CTD" id="58473"/>
<dbReference type="InterPro" id="IPR011993">
    <property type="entry name" value="PH-like_dom_sf"/>
</dbReference>
<dbReference type="Ensembl" id="ENSLOCT00000007523.1">
    <property type="protein sequence ID" value="ENSLOCP00000007515.1"/>
    <property type="gene ID" value="ENSLOCG00000006222.1"/>
</dbReference>
<feature type="domain" description="PH" evidence="3">
    <location>
        <begin position="2"/>
        <end position="109"/>
    </location>
</feature>
<reference evidence="5" key="1">
    <citation type="submission" date="2011-12" db="EMBL/GenBank/DDBJ databases">
        <title>The Draft Genome of Lepisosteus oculatus.</title>
        <authorList>
            <consortium name="The Broad Institute Genome Assembly &amp; Analysis Group"/>
            <consortium name="Computational R&amp;D Group"/>
            <consortium name="and Sequencing Platform"/>
            <person name="Di Palma F."/>
            <person name="Alfoldi J."/>
            <person name="Johnson J."/>
            <person name="Berlin A."/>
            <person name="Gnerre S."/>
            <person name="Jaffe D."/>
            <person name="MacCallum I."/>
            <person name="Young S."/>
            <person name="Walker B.J."/>
            <person name="Lander E.S."/>
            <person name="Lindblad-Toh K."/>
        </authorList>
    </citation>
    <scope>NUCLEOTIDE SEQUENCE [LARGE SCALE GENOMIC DNA]</scope>
</reference>
<keyword evidence="2" id="KW-0472">Membrane</keyword>
<dbReference type="AlphaFoldDB" id="W5MGK6"/>
<comment type="subcellular location">
    <subcellularLocation>
        <location evidence="1">Membrane</location>
    </subcellularLocation>
</comment>
<dbReference type="eggNOG" id="ENOG502RQ6P">
    <property type="taxonomic scope" value="Eukaryota"/>
</dbReference>
<dbReference type="Bgee" id="ENSLOCG00000006222">
    <property type="expression patterns" value="Expressed in camera-type eye and 5 other cell types or tissues"/>
</dbReference>
<dbReference type="Proteomes" id="UP000018468">
    <property type="component" value="Linkage group LG3"/>
</dbReference>
<evidence type="ECO:0000256" key="1">
    <source>
        <dbReference type="ARBA" id="ARBA00004370"/>
    </source>
</evidence>
<dbReference type="SUPFAM" id="SSF50729">
    <property type="entry name" value="PH domain-like"/>
    <property type="match status" value="1"/>
</dbReference>
<dbReference type="EMBL" id="AHAT01003069">
    <property type="status" value="NOT_ANNOTATED_CDS"/>
    <property type="molecule type" value="Genomic_DNA"/>
</dbReference>
<dbReference type="SMART" id="SM00233">
    <property type="entry name" value="PH"/>
    <property type="match status" value="1"/>
</dbReference>
<dbReference type="CDD" id="cd13265">
    <property type="entry name" value="PH_evt"/>
    <property type="match status" value="1"/>
</dbReference>
<sequence>MALMRSGWLWRQSSVLRRWKKNWFDLWVDGNLLYYEDESRRDYENRVRLKHKCVAVKAGLECAGVDPPEGRPRECLVLVYLKDGSRLALCADSEDEALAWKLALLEARRNPVYTYDPYDDSYHTVPLDSHNAVYISPAYPGYGYGGPQHVLVHSDPCEGVGTQVALGLLAGMATGAALRSLMWMPFWFC</sequence>